<dbReference type="EMBL" id="UZAL01004496">
    <property type="protein sequence ID" value="VDO90380.1"/>
    <property type="molecule type" value="Genomic_DNA"/>
</dbReference>
<sequence length="112" mass="12800">MDQKSNINLFHPALINLTTHLFYNIIEHRINAQNFKCLGLQSIDYEQKENQIEVVLQFDIISSSSSASSSTSRNNSLGNNNNNTYTECDYTNLFGDKLAEQITSNERKCKFT</sequence>
<reference evidence="1 2" key="1">
    <citation type="submission" date="2018-11" db="EMBL/GenBank/DDBJ databases">
        <authorList>
            <consortium name="Pathogen Informatics"/>
        </authorList>
    </citation>
    <scope>NUCLEOTIDE SEQUENCE [LARGE SCALE GENOMIC DNA]</scope>
    <source>
        <strain>Denwood</strain>
        <strain evidence="2">Zambia</strain>
    </source>
</reference>
<keyword evidence="2" id="KW-1185">Reference proteome</keyword>
<dbReference type="AlphaFoldDB" id="A0A183NLB7"/>
<gene>
    <name evidence="1" type="ORF">SMTD_LOCUS2903</name>
</gene>
<evidence type="ECO:0000313" key="1">
    <source>
        <dbReference type="EMBL" id="VDO90380.1"/>
    </source>
</evidence>
<dbReference type="Proteomes" id="UP000269396">
    <property type="component" value="Unassembled WGS sequence"/>
</dbReference>
<accession>A0A183NLB7</accession>
<evidence type="ECO:0000313" key="2">
    <source>
        <dbReference type="Proteomes" id="UP000269396"/>
    </source>
</evidence>
<protein>
    <submittedName>
        <fullName evidence="1">Uncharacterized protein</fullName>
    </submittedName>
</protein>
<organism evidence="1 2">
    <name type="scientific">Schistosoma mattheei</name>
    <dbReference type="NCBI Taxonomy" id="31246"/>
    <lineage>
        <taxon>Eukaryota</taxon>
        <taxon>Metazoa</taxon>
        <taxon>Spiralia</taxon>
        <taxon>Lophotrochozoa</taxon>
        <taxon>Platyhelminthes</taxon>
        <taxon>Trematoda</taxon>
        <taxon>Digenea</taxon>
        <taxon>Strigeidida</taxon>
        <taxon>Schistosomatoidea</taxon>
        <taxon>Schistosomatidae</taxon>
        <taxon>Schistosoma</taxon>
    </lineage>
</organism>
<name>A0A183NLB7_9TREM</name>
<proteinExistence type="predicted"/>